<dbReference type="Proteomes" id="UP000198620">
    <property type="component" value="Unassembled WGS sequence"/>
</dbReference>
<proteinExistence type="predicted"/>
<name>A0A1H7IG97_9PROT</name>
<organism evidence="1 2">
    <name type="scientific">Nitrosovibrio tenuis</name>
    <dbReference type="NCBI Taxonomy" id="1233"/>
    <lineage>
        <taxon>Bacteria</taxon>
        <taxon>Pseudomonadati</taxon>
        <taxon>Pseudomonadota</taxon>
        <taxon>Betaproteobacteria</taxon>
        <taxon>Nitrosomonadales</taxon>
        <taxon>Nitrosomonadaceae</taxon>
        <taxon>Nitrosovibrio</taxon>
    </lineage>
</organism>
<protein>
    <submittedName>
        <fullName evidence="1">Uncharacterized protein</fullName>
    </submittedName>
</protein>
<evidence type="ECO:0000313" key="2">
    <source>
        <dbReference type="Proteomes" id="UP000198620"/>
    </source>
</evidence>
<keyword evidence="2" id="KW-1185">Reference proteome</keyword>
<gene>
    <name evidence="1" type="ORF">SAMN05216387_102164</name>
</gene>
<dbReference type="AlphaFoldDB" id="A0A1H7IG97"/>
<dbReference type="OrthoDB" id="8562297at2"/>
<dbReference type="STRING" id="1233.SAMN05216387_102164"/>
<evidence type="ECO:0000313" key="1">
    <source>
        <dbReference type="EMBL" id="SEK61531.1"/>
    </source>
</evidence>
<reference evidence="1 2" key="1">
    <citation type="submission" date="2016-10" db="EMBL/GenBank/DDBJ databases">
        <authorList>
            <person name="de Groot N.N."/>
        </authorList>
    </citation>
    <scope>NUCLEOTIDE SEQUENCE [LARGE SCALE GENOMIC DNA]</scope>
    <source>
        <strain evidence="1 2">Nv1</strain>
    </source>
</reference>
<dbReference type="EMBL" id="FOBH01000002">
    <property type="protein sequence ID" value="SEK61531.1"/>
    <property type="molecule type" value="Genomic_DNA"/>
</dbReference>
<dbReference type="RefSeq" id="WP_090827160.1">
    <property type="nucleotide sequence ID" value="NZ_FOBH01000002.1"/>
</dbReference>
<accession>A0A1H7IG97</accession>
<sequence>MKFSNAEHALRWSYETSNKPIVKISSVNEMRGPEKIDGGASSDELTAHDYHAQAALILGLCERALSPLHMAYVRVQFGREASGFDMLARHLAANFGTGVHSRRGIEQIIRAYCGQKIGLREMRKSMSCGMLKAATLRNQGYDVLDKIHLQAMDILYREMENRGLLRSAVTRELA</sequence>